<dbReference type="PANTHER" id="PTHR42901">
    <property type="entry name" value="ALCOHOL DEHYDROGENASE"/>
    <property type="match status" value="1"/>
</dbReference>
<dbReference type="RefSeq" id="WP_124845090.1">
    <property type="nucleotide sequence ID" value="NZ_RQZG01000011.1"/>
</dbReference>
<evidence type="ECO:0000313" key="5">
    <source>
        <dbReference type="Proteomes" id="UP000280819"/>
    </source>
</evidence>
<dbReference type="EMBL" id="RQZG01000011">
    <property type="protein sequence ID" value="RRD04460.1"/>
    <property type="molecule type" value="Genomic_DNA"/>
</dbReference>
<gene>
    <name evidence="4" type="ORF">EII34_10415</name>
</gene>
<dbReference type="OrthoDB" id="9797538at2"/>
<organism evidence="4 5">
    <name type="scientific">Arachnia propionica</name>
    <dbReference type="NCBI Taxonomy" id="1750"/>
    <lineage>
        <taxon>Bacteria</taxon>
        <taxon>Bacillati</taxon>
        <taxon>Actinomycetota</taxon>
        <taxon>Actinomycetes</taxon>
        <taxon>Propionibacteriales</taxon>
        <taxon>Propionibacteriaceae</taxon>
        <taxon>Arachnia</taxon>
    </lineage>
</organism>
<dbReference type="PIRSF" id="PIRSF000126">
    <property type="entry name" value="11-beta-HSD1"/>
    <property type="match status" value="1"/>
</dbReference>
<sequence length="253" mass="27343">MTALITGASSGIGAEFARRLAAEGHDMILVARDVERLTAVAHEVQERHRVHVEIVALDLSRPDAGERLWEEVQRLRCDVEILVNNAGFGLHGDVHDADPRRLEEMVRLNCATLVGLTARFLPPMRERGAGTIVNIASTAAFQPIPHMATYGASKAFVLSFTEALWAENRDHGIRVLAVCPGATDTAFFDVAGEAAAAGPKRTTAQLLDATMRALRSDRPSFVDGPAARFVARVVTRLLPRRTLIAVAGRSVAP</sequence>
<proteinExistence type="inferred from homology"/>
<dbReference type="GO" id="GO:0016491">
    <property type="term" value="F:oxidoreductase activity"/>
    <property type="evidence" value="ECO:0007669"/>
    <property type="project" value="UniProtKB-KW"/>
</dbReference>
<reference evidence="4 5" key="1">
    <citation type="submission" date="2018-11" db="EMBL/GenBank/DDBJ databases">
        <title>Genomes From Bacteria Associated with the Canine Oral Cavity: a Test Case for Automated Genome-Based Taxonomic Assignment.</title>
        <authorList>
            <person name="Coil D.A."/>
            <person name="Jospin G."/>
            <person name="Darling A.E."/>
            <person name="Wallis C."/>
            <person name="Davis I.J."/>
            <person name="Harris S."/>
            <person name="Eisen J.A."/>
            <person name="Holcombe L.J."/>
            <person name="O'Flynn C."/>
        </authorList>
    </citation>
    <scope>NUCLEOTIDE SEQUENCE [LARGE SCALE GENOMIC DNA]</scope>
    <source>
        <strain evidence="4 5">OH887_COT-365</strain>
    </source>
</reference>
<dbReference type="Pfam" id="PF00106">
    <property type="entry name" value="adh_short"/>
    <property type="match status" value="1"/>
</dbReference>
<evidence type="ECO:0000256" key="3">
    <source>
        <dbReference type="RuleBase" id="RU000363"/>
    </source>
</evidence>
<comment type="caution">
    <text evidence="4">The sequence shown here is derived from an EMBL/GenBank/DDBJ whole genome shotgun (WGS) entry which is preliminary data.</text>
</comment>
<dbReference type="InterPro" id="IPR036291">
    <property type="entry name" value="NAD(P)-bd_dom_sf"/>
</dbReference>
<comment type="similarity">
    <text evidence="1 3">Belongs to the short-chain dehydrogenases/reductases (SDR) family.</text>
</comment>
<evidence type="ECO:0000256" key="2">
    <source>
        <dbReference type="ARBA" id="ARBA00023002"/>
    </source>
</evidence>
<dbReference type="SUPFAM" id="SSF51735">
    <property type="entry name" value="NAD(P)-binding Rossmann-fold domains"/>
    <property type="match status" value="1"/>
</dbReference>
<name>A0A3P1T526_9ACTN</name>
<dbReference type="Proteomes" id="UP000280819">
    <property type="component" value="Unassembled WGS sequence"/>
</dbReference>
<dbReference type="Gene3D" id="3.40.50.720">
    <property type="entry name" value="NAD(P)-binding Rossmann-like Domain"/>
    <property type="match status" value="1"/>
</dbReference>
<keyword evidence="2" id="KW-0560">Oxidoreductase</keyword>
<accession>A0A3P1T526</accession>
<evidence type="ECO:0000256" key="1">
    <source>
        <dbReference type="ARBA" id="ARBA00006484"/>
    </source>
</evidence>
<dbReference type="PRINTS" id="PR00080">
    <property type="entry name" value="SDRFAMILY"/>
</dbReference>
<dbReference type="AlphaFoldDB" id="A0A3P1T526"/>
<dbReference type="PANTHER" id="PTHR42901:SF1">
    <property type="entry name" value="ALCOHOL DEHYDROGENASE"/>
    <property type="match status" value="1"/>
</dbReference>
<dbReference type="PRINTS" id="PR00081">
    <property type="entry name" value="GDHRDH"/>
</dbReference>
<dbReference type="InterPro" id="IPR002347">
    <property type="entry name" value="SDR_fam"/>
</dbReference>
<evidence type="ECO:0000313" key="4">
    <source>
        <dbReference type="EMBL" id="RRD04460.1"/>
    </source>
</evidence>
<protein>
    <submittedName>
        <fullName evidence="4">SDR family oxidoreductase</fullName>
    </submittedName>
</protein>